<organism evidence="1 2">
    <name type="scientific">Wickerhamiella sorbophila</name>
    <dbReference type="NCBI Taxonomy" id="45607"/>
    <lineage>
        <taxon>Eukaryota</taxon>
        <taxon>Fungi</taxon>
        <taxon>Dikarya</taxon>
        <taxon>Ascomycota</taxon>
        <taxon>Saccharomycotina</taxon>
        <taxon>Dipodascomycetes</taxon>
        <taxon>Dipodascales</taxon>
        <taxon>Trichomonascaceae</taxon>
        <taxon>Wickerhamiella</taxon>
    </lineage>
</organism>
<name>A0A2T0FN57_9ASCO</name>
<keyword evidence="2" id="KW-1185">Reference proteome</keyword>
<accession>A0A2T0FN57</accession>
<reference evidence="1 2" key="1">
    <citation type="submission" date="2017-04" db="EMBL/GenBank/DDBJ databases">
        <title>Genome sequencing of [Candida] sorbophila.</title>
        <authorList>
            <person name="Ahn J.O."/>
        </authorList>
    </citation>
    <scope>NUCLEOTIDE SEQUENCE [LARGE SCALE GENOMIC DNA]</scope>
    <source>
        <strain evidence="1 2">DS02</strain>
    </source>
</reference>
<proteinExistence type="predicted"/>
<dbReference type="AlphaFoldDB" id="A0A2T0FN57"/>
<sequence>MYSSCLKLTTAEIRLTSFPNGSCSHDEVVTPVPLFSQRAHKHDQEDHEPTLPGYSGATSPIWLDRRREIMMGGMDLQVLHQRSVAFSQSSPVMHERATEPRRVAHPPDLDGTLADSDFLRSSHLDQLLSATLTSLESLLFLSGPS</sequence>
<dbReference type="GeneID" id="36517778"/>
<dbReference type="EMBL" id="NDIQ01000022">
    <property type="protein sequence ID" value="PRT56410.1"/>
    <property type="molecule type" value="Genomic_DNA"/>
</dbReference>
<evidence type="ECO:0000313" key="1">
    <source>
        <dbReference type="EMBL" id="PRT56410.1"/>
    </source>
</evidence>
<dbReference type="Proteomes" id="UP000238350">
    <property type="component" value="Unassembled WGS sequence"/>
</dbReference>
<gene>
    <name evidence="1" type="ORF">B9G98_04030</name>
</gene>
<comment type="caution">
    <text evidence="1">The sequence shown here is derived from an EMBL/GenBank/DDBJ whole genome shotgun (WGS) entry which is preliminary data.</text>
</comment>
<dbReference type="RefSeq" id="XP_024666355.1">
    <property type="nucleotide sequence ID" value="XM_024810587.1"/>
</dbReference>
<protein>
    <submittedName>
        <fullName evidence="1">Uncharacterized protein</fullName>
    </submittedName>
</protein>
<evidence type="ECO:0000313" key="2">
    <source>
        <dbReference type="Proteomes" id="UP000238350"/>
    </source>
</evidence>